<evidence type="ECO:0000256" key="13">
    <source>
        <dbReference type="ARBA" id="ARBA00023212"/>
    </source>
</evidence>
<evidence type="ECO:0000256" key="2">
    <source>
        <dbReference type="ARBA" id="ARBA00004186"/>
    </source>
</evidence>
<keyword evidence="11" id="KW-0159">Chromosome partition</keyword>
<evidence type="ECO:0000256" key="11">
    <source>
        <dbReference type="ARBA" id="ARBA00022829"/>
    </source>
</evidence>
<organism evidence="20 21">
    <name type="scientific">Falco tinnunculus</name>
    <name type="common">Common kestrel</name>
    <dbReference type="NCBI Taxonomy" id="100819"/>
    <lineage>
        <taxon>Eukaryota</taxon>
        <taxon>Metazoa</taxon>
        <taxon>Chordata</taxon>
        <taxon>Craniata</taxon>
        <taxon>Vertebrata</taxon>
        <taxon>Euteleostomi</taxon>
        <taxon>Archelosauria</taxon>
        <taxon>Archosauria</taxon>
        <taxon>Dinosauria</taxon>
        <taxon>Saurischia</taxon>
        <taxon>Theropoda</taxon>
        <taxon>Coelurosauria</taxon>
        <taxon>Aves</taxon>
        <taxon>Neognathae</taxon>
        <taxon>Neoaves</taxon>
        <taxon>Telluraves</taxon>
        <taxon>Australaves</taxon>
        <taxon>Falconiformes</taxon>
        <taxon>Falconidae</taxon>
        <taxon>Falco</taxon>
    </lineage>
</organism>
<keyword evidence="12" id="KW-0995">Kinetochore</keyword>
<feature type="compositionally biased region" description="Basic and acidic residues" evidence="17">
    <location>
        <begin position="103"/>
        <end position="120"/>
    </location>
</feature>
<feature type="compositionally biased region" description="Basic and acidic residues" evidence="17">
    <location>
        <begin position="657"/>
        <end position="721"/>
    </location>
</feature>
<evidence type="ECO:0000256" key="16">
    <source>
        <dbReference type="ARBA" id="ARBA00023328"/>
    </source>
</evidence>
<dbReference type="Proteomes" id="UP000694562">
    <property type="component" value="Unplaced"/>
</dbReference>
<dbReference type="OrthoDB" id="6123at2759"/>
<feature type="compositionally biased region" description="Polar residues" evidence="17">
    <location>
        <begin position="780"/>
        <end position="793"/>
    </location>
</feature>
<keyword evidence="6" id="KW-0158">Chromosome</keyword>
<evidence type="ECO:0000256" key="10">
    <source>
        <dbReference type="ARBA" id="ARBA00022776"/>
    </source>
</evidence>
<evidence type="ECO:0000256" key="12">
    <source>
        <dbReference type="ARBA" id="ARBA00022838"/>
    </source>
</evidence>
<keyword evidence="8" id="KW-0132">Cell division</keyword>
<evidence type="ECO:0000313" key="21">
    <source>
        <dbReference type="Proteomes" id="UP000694562"/>
    </source>
</evidence>
<evidence type="ECO:0000259" key="18">
    <source>
        <dbReference type="Pfam" id="PF03941"/>
    </source>
</evidence>
<dbReference type="GO" id="GO:0005874">
    <property type="term" value="C:microtubule"/>
    <property type="evidence" value="ECO:0007669"/>
    <property type="project" value="UniProtKB-KW"/>
</dbReference>
<dbReference type="Gene3D" id="6.10.250.2990">
    <property type="match status" value="1"/>
</dbReference>
<dbReference type="GO" id="GO:0005634">
    <property type="term" value="C:nucleus"/>
    <property type="evidence" value="ECO:0007669"/>
    <property type="project" value="UniProtKB-SubCell"/>
</dbReference>
<feature type="compositionally biased region" description="Basic and acidic residues" evidence="17">
    <location>
        <begin position="739"/>
        <end position="779"/>
    </location>
</feature>
<evidence type="ECO:0000256" key="8">
    <source>
        <dbReference type="ARBA" id="ARBA00022618"/>
    </source>
</evidence>
<evidence type="ECO:0000256" key="14">
    <source>
        <dbReference type="ARBA" id="ARBA00023242"/>
    </source>
</evidence>
<evidence type="ECO:0000256" key="17">
    <source>
        <dbReference type="SAM" id="MobiDB-lite"/>
    </source>
</evidence>
<feature type="compositionally biased region" description="Basic and acidic residues" evidence="17">
    <location>
        <begin position="69"/>
        <end position="79"/>
    </location>
</feature>
<protein>
    <recommendedName>
        <fullName evidence="22">Inner centromere protein</fullName>
    </recommendedName>
</protein>
<evidence type="ECO:0000259" key="19">
    <source>
        <dbReference type="Pfam" id="PF12178"/>
    </source>
</evidence>
<dbReference type="InterPro" id="IPR022006">
    <property type="entry name" value="INCENP_N"/>
</dbReference>
<dbReference type="InterPro" id="IPR005635">
    <property type="entry name" value="Inner_centromere_prot_ARK-bd"/>
</dbReference>
<evidence type="ECO:0000256" key="7">
    <source>
        <dbReference type="ARBA" id="ARBA00022490"/>
    </source>
</evidence>
<keyword evidence="7" id="KW-0963">Cytoplasm</keyword>
<feature type="domain" description="Chromosome passenger complex (CPC) protein INCENP N-terminal" evidence="19">
    <location>
        <begin position="3"/>
        <end position="37"/>
    </location>
</feature>
<feature type="region of interest" description="Disordered" evidence="17">
    <location>
        <begin position="739"/>
        <end position="829"/>
    </location>
</feature>
<comment type="subcellular location">
    <subcellularLocation>
        <location evidence="4">Chromosome</location>
        <location evidence="4">Centromere</location>
        <location evidence="4">Kinetochore</location>
    </subcellularLocation>
    <subcellularLocation>
        <location evidence="2">Cytoplasm</location>
        <location evidence="2">Cytoskeleton</location>
        <location evidence="2">Spindle</location>
    </subcellularLocation>
    <subcellularLocation>
        <location evidence="3">Midbody</location>
    </subcellularLocation>
    <subcellularLocation>
        <location evidence="1">Nucleus</location>
    </subcellularLocation>
</comment>
<feature type="region of interest" description="Disordered" evidence="17">
    <location>
        <begin position="246"/>
        <end position="292"/>
    </location>
</feature>
<dbReference type="GO" id="GO:0030496">
    <property type="term" value="C:midbody"/>
    <property type="evidence" value="ECO:0007669"/>
    <property type="project" value="UniProtKB-SubCell"/>
</dbReference>
<evidence type="ECO:0000256" key="9">
    <source>
        <dbReference type="ARBA" id="ARBA00022701"/>
    </source>
</evidence>
<feature type="domain" description="Inner centromere protein ARK-binding" evidence="18">
    <location>
        <begin position="810"/>
        <end position="866"/>
    </location>
</feature>
<feature type="region of interest" description="Disordered" evidence="17">
    <location>
        <begin position="41"/>
        <end position="151"/>
    </location>
</feature>
<dbReference type="GO" id="GO:0032133">
    <property type="term" value="C:chromosome passenger complex"/>
    <property type="evidence" value="ECO:0007669"/>
    <property type="project" value="TreeGrafter"/>
</dbReference>
<comment type="similarity">
    <text evidence="5">Belongs to the INCENP family.</text>
</comment>
<dbReference type="PANTHER" id="PTHR13142">
    <property type="entry name" value="INNER CENTROMERE PROTEIN"/>
    <property type="match status" value="1"/>
</dbReference>
<evidence type="ECO:0000256" key="15">
    <source>
        <dbReference type="ARBA" id="ARBA00023306"/>
    </source>
</evidence>
<proteinExistence type="inferred from homology"/>
<evidence type="ECO:0000256" key="6">
    <source>
        <dbReference type="ARBA" id="ARBA00022454"/>
    </source>
</evidence>
<dbReference type="Ensembl" id="ENSFTIT00000001049.1">
    <property type="protein sequence ID" value="ENSFTIP00000000992.1"/>
    <property type="gene ID" value="ENSFTIG00000000700.1"/>
</dbReference>
<feature type="compositionally biased region" description="Polar residues" evidence="17">
    <location>
        <begin position="367"/>
        <end position="398"/>
    </location>
</feature>
<dbReference type="PANTHER" id="PTHR13142:SF1">
    <property type="entry name" value="INNER CENTROMERE PROTEIN"/>
    <property type="match status" value="1"/>
</dbReference>
<reference evidence="20" key="1">
    <citation type="submission" date="2025-08" db="UniProtKB">
        <authorList>
            <consortium name="Ensembl"/>
        </authorList>
    </citation>
    <scope>IDENTIFICATION</scope>
</reference>
<keyword evidence="9" id="KW-0493">Microtubule</keyword>
<evidence type="ECO:0000256" key="1">
    <source>
        <dbReference type="ARBA" id="ARBA00004123"/>
    </source>
</evidence>
<keyword evidence="16" id="KW-0137">Centromere</keyword>
<dbReference type="GO" id="GO:1990385">
    <property type="term" value="C:meiotic spindle midzone"/>
    <property type="evidence" value="ECO:0007669"/>
    <property type="project" value="TreeGrafter"/>
</dbReference>
<feature type="region of interest" description="Disordered" evidence="17">
    <location>
        <begin position="631"/>
        <end position="721"/>
    </location>
</feature>
<dbReference type="Pfam" id="PF03941">
    <property type="entry name" value="INCENP_ARK-bind"/>
    <property type="match status" value="1"/>
</dbReference>
<dbReference type="GO" id="GO:0000776">
    <property type="term" value="C:kinetochore"/>
    <property type="evidence" value="ECO:0007669"/>
    <property type="project" value="UniProtKB-KW"/>
</dbReference>
<feature type="compositionally biased region" description="Low complexity" evidence="17">
    <location>
        <begin position="332"/>
        <end position="344"/>
    </location>
</feature>
<evidence type="ECO:0000256" key="5">
    <source>
        <dbReference type="ARBA" id="ARBA00010042"/>
    </source>
</evidence>
<name>A0A8C4TRJ0_FALTI</name>
<keyword evidence="21" id="KW-1185">Reference proteome</keyword>
<evidence type="ECO:0000313" key="20">
    <source>
        <dbReference type="Ensembl" id="ENSFTIP00000000992.1"/>
    </source>
</evidence>
<dbReference type="GO" id="GO:0000281">
    <property type="term" value="P:mitotic cytokinesis"/>
    <property type="evidence" value="ECO:0007669"/>
    <property type="project" value="TreeGrafter"/>
</dbReference>
<keyword evidence="15" id="KW-0131">Cell cycle</keyword>
<dbReference type="GO" id="GO:0051310">
    <property type="term" value="P:metaphase chromosome alignment"/>
    <property type="evidence" value="ECO:0007669"/>
    <property type="project" value="TreeGrafter"/>
</dbReference>
<dbReference type="Pfam" id="PF12178">
    <property type="entry name" value="INCENP_N"/>
    <property type="match status" value="1"/>
</dbReference>
<evidence type="ECO:0000256" key="4">
    <source>
        <dbReference type="ARBA" id="ARBA00004629"/>
    </source>
</evidence>
<feature type="region of interest" description="Disordered" evidence="17">
    <location>
        <begin position="318"/>
        <end position="450"/>
    </location>
</feature>
<dbReference type="Gene3D" id="1.20.5.3600">
    <property type="match status" value="1"/>
</dbReference>
<feature type="compositionally biased region" description="Basic and acidic residues" evidence="17">
    <location>
        <begin position="631"/>
        <end position="648"/>
    </location>
</feature>
<dbReference type="GO" id="GO:0051257">
    <property type="term" value="P:meiotic spindle midzone assembly"/>
    <property type="evidence" value="ECO:0007669"/>
    <property type="project" value="TreeGrafter"/>
</dbReference>
<sequence>MAGPAQLPAVCGRRLAQLLRQVDDTDLQWLAEIREEAAKMFTSHYSDEPELMPKTPSQKSRQRRKRLSALREENQEPGRKRLSRKRNSSLRLAPRARCSQRLRNKENLELGRAEAKDVSPPKRVTRSQTAALAKSTESLPKTPPGQQAGEKVPISEADIGNHVNMMTDLQKSASKPAKQLSTTILLSLDDCSEKSWIAKSPPVPAATELIVPHTPEASDAQESKPASWLNKAKAANSTVILSETPGLEEVDETAQVQEGSDKEPSQPIRDSSETPTGSRLSRHSVRRSLMGKTSLIHRTSLAEKYSLASKRESMIRKSVTRTMVKRKAAQKSSVSSSCMDISSSGAVPEDEETVVKTRSPPGPSIPSKLNPQSPQMSLRSQTMSRNEQLQETSNNESNLNKKGETQESPQSARRKPSYKRAVDECYDSQQAEDGGLSPPRRKTPSPAFPASKVVRPFKTFLHTVQKNQLLMMPASVGKNGVIKSFIRYNTPIQSDPKGQASMRVQLHRCAYGLAGSWHVEHRLLMLPIHNNCLQNKEKERQKLETLRKKQEAEQLRKQKLEEEKKRRLGEAKLKREEHLRKVLQARERAEQIKEERKRRIEQKIALFDEKTEKVREERLAEEKIKKKAAAKKMEEAEARRRHDEEARKQKALQQEEEERRHRELMQKRKEEEQERARKIAEQRQAEQEREKQLAAERELERKKEQERIQAEKLREKQEKAAHLQKEVLAAKEQLCKEMEKKEQEKRLAELRRQEQEQKKLPEEQKAKDKAQTQHLENKENSPVCTSYQMTPRAQKNPKPPPVNPDNYGMDLNSDDSTDDESQPRKPIPAWATGNQLSQAVMHQYYNPPDVDALFGVIASPKLEDIFYKSKPRYFKRTSSAVWNSPPFSGLFSVGSQSYLRSEVLKISQEKLVSGEHNY</sequence>
<keyword evidence="10" id="KW-0498">Mitosis</keyword>
<evidence type="ECO:0008006" key="22">
    <source>
        <dbReference type="Google" id="ProtNLM"/>
    </source>
</evidence>
<accession>A0A8C4TRJ0</accession>
<keyword evidence="13" id="KW-0206">Cytoskeleton</keyword>
<evidence type="ECO:0000256" key="3">
    <source>
        <dbReference type="ARBA" id="ARBA00004214"/>
    </source>
</evidence>
<dbReference type="OMA" id="DERYDHQ"/>
<feature type="compositionally biased region" description="Polar residues" evidence="17">
    <location>
        <begin position="126"/>
        <end position="139"/>
    </location>
</feature>
<keyword evidence="14" id="KW-0539">Nucleus</keyword>
<dbReference type="AlphaFoldDB" id="A0A8C4TRJ0"/>
<reference evidence="20" key="2">
    <citation type="submission" date="2025-09" db="UniProtKB">
        <authorList>
            <consortium name="Ensembl"/>
        </authorList>
    </citation>
    <scope>IDENTIFICATION</scope>
</reference>